<evidence type="ECO:0000313" key="2">
    <source>
        <dbReference type="EMBL" id="KAK4462011.1"/>
    </source>
</evidence>
<comment type="caution">
    <text evidence="2">The sequence shown here is derived from an EMBL/GenBank/DDBJ whole genome shotgun (WGS) entry which is preliminary data.</text>
</comment>
<sequence>MEEYVSLATLAQTDAKTPIPKDKLLPVISSPPFLALPGTFNARDLGLVPGSPIRPGLVYRSGGFFMCPVLPEEAKTYLSQTLGVKKVFDLRSVREQARAPDPSFGQGIEGVWEKPDEEDAHVDLSEFVEGEGEKGYITMYMDVLKIYQGAIKKVLQWVRDGEGAPFLFHCTAGRDRTGVMAGILLTLAGADPNTIALDWTLTRIGSEPAREELIAFALKGSFAEDTEAPGFDNLVNLRVSCWEAFIEAAQEKYGGLEGYVTGTLGFSDEDVARIKDNLVLRN</sequence>
<dbReference type="PROSITE" id="PS00383">
    <property type="entry name" value="TYR_PHOSPHATASE_1"/>
    <property type="match status" value="1"/>
</dbReference>
<accession>A0AAV9HMP0</accession>
<dbReference type="PANTHER" id="PTHR31126:SF73">
    <property type="entry name" value="TYROSINE SPECIFIC PROTEIN PHOSPHATASES DOMAIN-CONTAINING PROTEIN"/>
    <property type="match status" value="1"/>
</dbReference>
<dbReference type="EMBL" id="MU864979">
    <property type="protein sequence ID" value="KAK4462011.1"/>
    <property type="molecule type" value="Genomic_DNA"/>
</dbReference>
<gene>
    <name evidence="2" type="ORF">QBC42DRAFT_225982</name>
</gene>
<evidence type="ECO:0000259" key="1">
    <source>
        <dbReference type="PROSITE" id="PS50056"/>
    </source>
</evidence>
<reference evidence="2" key="1">
    <citation type="journal article" date="2023" name="Mol. Phylogenet. Evol.">
        <title>Genome-scale phylogeny and comparative genomics of the fungal order Sordariales.</title>
        <authorList>
            <person name="Hensen N."/>
            <person name="Bonometti L."/>
            <person name="Westerberg I."/>
            <person name="Brannstrom I.O."/>
            <person name="Guillou S."/>
            <person name="Cros-Aarteil S."/>
            <person name="Calhoun S."/>
            <person name="Haridas S."/>
            <person name="Kuo A."/>
            <person name="Mondo S."/>
            <person name="Pangilinan J."/>
            <person name="Riley R."/>
            <person name="LaButti K."/>
            <person name="Andreopoulos B."/>
            <person name="Lipzen A."/>
            <person name="Chen C."/>
            <person name="Yan M."/>
            <person name="Daum C."/>
            <person name="Ng V."/>
            <person name="Clum A."/>
            <person name="Steindorff A."/>
            <person name="Ohm R.A."/>
            <person name="Martin F."/>
            <person name="Silar P."/>
            <person name="Natvig D.O."/>
            <person name="Lalanne C."/>
            <person name="Gautier V."/>
            <person name="Ament-Velasquez S.L."/>
            <person name="Kruys A."/>
            <person name="Hutchinson M.I."/>
            <person name="Powell A.J."/>
            <person name="Barry K."/>
            <person name="Miller A.N."/>
            <person name="Grigoriev I.V."/>
            <person name="Debuchy R."/>
            <person name="Gladieux P."/>
            <person name="Hiltunen Thoren M."/>
            <person name="Johannesson H."/>
        </authorList>
    </citation>
    <scope>NUCLEOTIDE SEQUENCE</scope>
    <source>
        <strain evidence="2">PSN324</strain>
    </source>
</reference>
<dbReference type="Pfam" id="PF13350">
    <property type="entry name" value="Y_phosphatase3"/>
    <property type="match status" value="1"/>
</dbReference>
<dbReference type="Gene3D" id="3.90.190.10">
    <property type="entry name" value="Protein tyrosine phosphatase superfamily"/>
    <property type="match status" value="1"/>
</dbReference>
<dbReference type="InterPro" id="IPR016130">
    <property type="entry name" value="Tyr_Pase_AS"/>
</dbReference>
<proteinExistence type="predicted"/>
<reference evidence="2" key="2">
    <citation type="submission" date="2023-06" db="EMBL/GenBank/DDBJ databases">
        <authorList>
            <consortium name="Lawrence Berkeley National Laboratory"/>
            <person name="Mondo S.J."/>
            <person name="Hensen N."/>
            <person name="Bonometti L."/>
            <person name="Westerberg I."/>
            <person name="Brannstrom I.O."/>
            <person name="Guillou S."/>
            <person name="Cros-Aarteil S."/>
            <person name="Calhoun S."/>
            <person name="Haridas S."/>
            <person name="Kuo A."/>
            <person name="Pangilinan J."/>
            <person name="Riley R."/>
            <person name="Labutti K."/>
            <person name="Andreopoulos B."/>
            <person name="Lipzen A."/>
            <person name="Chen C."/>
            <person name="Yanf M."/>
            <person name="Daum C."/>
            <person name="Ng V."/>
            <person name="Clum A."/>
            <person name="Steindorff A."/>
            <person name="Ohm R."/>
            <person name="Martin F."/>
            <person name="Silar P."/>
            <person name="Natvig D."/>
            <person name="Lalanne C."/>
            <person name="Gautier V."/>
            <person name="Ament-Velasquez S.L."/>
            <person name="Kruys A."/>
            <person name="Hutchinson M.I."/>
            <person name="Powell A.J."/>
            <person name="Barry K."/>
            <person name="Miller A.N."/>
            <person name="Grigoriev I.V."/>
            <person name="Debuchy R."/>
            <person name="Gladieux P."/>
            <person name="Thoren M.H."/>
            <person name="Johannesson H."/>
        </authorList>
    </citation>
    <scope>NUCLEOTIDE SEQUENCE</scope>
    <source>
        <strain evidence="2">PSN324</strain>
    </source>
</reference>
<dbReference type="PANTHER" id="PTHR31126">
    <property type="entry name" value="TYROSINE-PROTEIN PHOSPHATASE"/>
    <property type="match status" value="1"/>
</dbReference>
<dbReference type="InterPro" id="IPR026893">
    <property type="entry name" value="Tyr/Ser_Pase_IphP-type"/>
</dbReference>
<protein>
    <submittedName>
        <fullName evidence="2">Tyrosine-protein phosphatase</fullName>
    </submittedName>
</protein>
<dbReference type="InterPro" id="IPR000387">
    <property type="entry name" value="Tyr_Pase_dom"/>
</dbReference>
<evidence type="ECO:0000313" key="3">
    <source>
        <dbReference type="Proteomes" id="UP001321749"/>
    </source>
</evidence>
<dbReference type="SUPFAM" id="SSF52799">
    <property type="entry name" value="(Phosphotyrosine protein) phosphatases II"/>
    <property type="match status" value="1"/>
</dbReference>
<feature type="domain" description="Tyrosine specific protein phosphatases" evidence="1">
    <location>
        <begin position="152"/>
        <end position="214"/>
    </location>
</feature>
<dbReference type="InterPro" id="IPR029021">
    <property type="entry name" value="Prot-tyrosine_phosphatase-like"/>
</dbReference>
<organism evidence="2 3">
    <name type="scientific">Cladorrhinum samala</name>
    <dbReference type="NCBI Taxonomy" id="585594"/>
    <lineage>
        <taxon>Eukaryota</taxon>
        <taxon>Fungi</taxon>
        <taxon>Dikarya</taxon>
        <taxon>Ascomycota</taxon>
        <taxon>Pezizomycotina</taxon>
        <taxon>Sordariomycetes</taxon>
        <taxon>Sordariomycetidae</taxon>
        <taxon>Sordariales</taxon>
        <taxon>Podosporaceae</taxon>
        <taxon>Cladorrhinum</taxon>
    </lineage>
</organism>
<dbReference type="AlphaFoldDB" id="A0AAV9HMP0"/>
<keyword evidence="3" id="KW-1185">Reference proteome</keyword>
<dbReference type="Proteomes" id="UP001321749">
    <property type="component" value="Unassembled WGS sequence"/>
</dbReference>
<dbReference type="PROSITE" id="PS50056">
    <property type="entry name" value="TYR_PHOSPHATASE_2"/>
    <property type="match status" value="1"/>
</dbReference>
<name>A0AAV9HMP0_9PEZI</name>
<dbReference type="GO" id="GO:0004721">
    <property type="term" value="F:phosphoprotein phosphatase activity"/>
    <property type="evidence" value="ECO:0007669"/>
    <property type="project" value="InterPro"/>
</dbReference>